<organism evidence="5 6">
    <name type="scientific">Aspergillus calidoustus</name>
    <dbReference type="NCBI Taxonomy" id="454130"/>
    <lineage>
        <taxon>Eukaryota</taxon>
        <taxon>Fungi</taxon>
        <taxon>Dikarya</taxon>
        <taxon>Ascomycota</taxon>
        <taxon>Pezizomycotina</taxon>
        <taxon>Eurotiomycetes</taxon>
        <taxon>Eurotiomycetidae</taxon>
        <taxon>Eurotiales</taxon>
        <taxon>Aspergillaceae</taxon>
        <taxon>Aspergillus</taxon>
        <taxon>Aspergillus subgen. Nidulantes</taxon>
    </lineage>
</organism>
<accession>A0A0U5C4X5</accession>
<dbReference type="GO" id="GO:0032259">
    <property type="term" value="P:methylation"/>
    <property type="evidence" value="ECO:0007669"/>
    <property type="project" value="UniProtKB-KW"/>
</dbReference>
<dbReference type="SUPFAM" id="SSF53335">
    <property type="entry name" value="S-adenosyl-L-methionine-dependent methyltransferases"/>
    <property type="match status" value="1"/>
</dbReference>
<dbReference type="Gene3D" id="3.40.50.150">
    <property type="entry name" value="Vaccinia Virus protein VP39"/>
    <property type="match status" value="1"/>
</dbReference>
<evidence type="ECO:0000256" key="2">
    <source>
        <dbReference type="ARBA" id="ARBA00022679"/>
    </source>
</evidence>
<dbReference type="Proteomes" id="UP000054771">
    <property type="component" value="Unassembled WGS sequence"/>
</dbReference>
<dbReference type="OMA" id="NHFMVGK"/>
<dbReference type="PANTHER" id="PTHR43712">
    <property type="entry name" value="PUTATIVE (AFU_ORTHOLOGUE AFUA_4G14580)-RELATED"/>
    <property type="match status" value="1"/>
</dbReference>
<evidence type="ECO:0000256" key="3">
    <source>
        <dbReference type="ARBA" id="ARBA00022691"/>
    </source>
</evidence>
<name>A0A0U5C4X5_ASPCI</name>
<dbReference type="GO" id="GO:0044550">
    <property type="term" value="P:secondary metabolite biosynthetic process"/>
    <property type="evidence" value="ECO:0007669"/>
    <property type="project" value="UniProtKB-ARBA"/>
</dbReference>
<reference evidence="6" key="1">
    <citation type="journal article" date="2016" name="Genome Announc.">
        <title>Draft genome sequences of fungus Aspergillus calidoustus.</title>
        <authorList>
            <person name="Horn F."/>
            <person name="Linde J."/>
            <person name="Mattern D.J."/>
            <person name="Walther G."/>
            <person name="Guthke R."/>
            <person name="Scherlach K."/>
            <person name="Martin K."/>
            <person name="Brakhage A.A."/>
            <person name="Petzke L."/>
            <person name="Valiante V."/>
        </authorList>
    </citation>
    <scope>NUCLEOTIDE SEQUENCE [LARGE SCALE GENOMIC DNA]</scope>
    <source>
        <strain evidence="6">SF006504</strain>
    </source>
</reference>
<dbReference type="Pfam" id="PF00891">
    <property type="entry name" value="Methyltransf_2"/>
    <property type="match status" value="1"/>
</dbReference>
<evidence type="ECO:0000313" key="5">
    <source>
        <dbReference type="EMBL" id="CEL03066.1"/>
    </source>
</evidence>
<feature type="domain" description="O-methyltransferase C-terminal" evidence="4">
    <location>
        <begin position="209"/>
        <end position="345"/>
    </location>
</feature>
<dbReference type="EMBL" id="CDMC01000003">
    <property type="protein sequence ID" value="CEL03066.1"/>
    <property type="molecule type" value="Genomic_DNA"/>
</dbReference>
<dbReference type="OrthoDB" id="1535081at2759"/>
<evidence type="ECO:0000256" key="1">
    <source>
        <dbReference type="ARBA" id="ARBA00022603"/>
    </source>
</evidence>
<keyword evidence="3" id="KW-0949">S-adenosyl-L-methionine</keyword>
<dbReference type="PANTHER" id="PTHR43712:SF18">
    <property type="entry name" value="PUTATIVE (AFU_ORTHOLOGUE AFUA_4G14240)-RELATED"/>
    <property type="match status" value="1"/>
</dbReference>
<gene>
    <name evidence="5" type="ORF">ASPCAL04224</name>
</gene>
<dbReference type="AlphaFoldDB" id="A0A0U5C4X5"/>
<protein>
    <recommendedName>
        <fullName evidence="4">O-methyltransferase C-terminal domain-containing protein</fullName>
    </recommendedName>
</protein>
<dbReference type="GO" id="GO:0008171">
    <property type="term" value="F:O-methyltransferase activity"/>
    <property type="evidence" value="ECO:0007669"/>
    <property type="project" value="InterPro"/>
</dbReference>
<evidence type="ECO:0000259" key="4">
    <source>
        <dbReference type="Pfam" id="PF00891"/>
    </source>
</evidence>
<keyword evidence="1" id="KW-0489">Methyltransferase</keyword>
<dbReference type="PROSITE" id="PS51683">
    <property type="entry name" value="SAM_OMT_II"/>
    <property type="match status" value="1"/>
</dbReference>
<proteinExistence type="predicted"/>
<dbReference type="InterPro" id="IPR029063">
    <property type="entry name" value="SAM-dependent_MTases_sf"/>
</dbReference>
<dbReference type="InterPro" id="IPR001077">
    <property type="entry name" value="COMT_C"/>
</dbReference>
<keyword evidence="2" id="KW-0808">Transferase</keyword>
<evidence type="ECO:0000313" key="6">
    <source>
        <dbReference type="Proteomes" id="UP000054771"/>
    </source>
</evidence>
<dbReference type="InterPro" id="IPR016461">
    <property type="entry name" value="COMT-like"/>
</dbReference>
<sequence>MSSVTPATGALLAKTLTSPAALGFVPVAAHFHLFRLLSDINKPATGEDVLDAYKATLGNGATPVPSVVLIQDTLYAMSGLGLVDLAGVDLYSANALTRHLAESPSAVHGAVHFTTEALLAAAFLMPKLKAENFAYPFKECDTPMQYAYKMMGREEYTNQHTYSIMAAEGRMESFNTFMVGKFFKPRKTPDRLHALGYDLASVVKEAGPSTSTTMVDIGGGRGELLLEIQEAYPQFQSSDLVVEEFNDDLGDVPGITMIGWNYKEEDSPQPVRGALVYHLAHILHNLPDLDAARLMQKVSEAMAPHSRLLVHEFSKNVNYAKMHSSMAVLYGGRERTGTEWRRMAALANLTVTFEAYPELGEGVVEFRSKDSIQ</sequence>
<keyword evidence="6" id="KW-1185">Reference proteome</keyword>